<keyword evidence="2 5" id="KW-0813">Transport</keyword>
<dbReference type="PANTHER" id="PTHR36918">
    <property type="match status" value="1"/>
</dbReference>
<protein>
    <recommendedName>
        <fullName evidence="5">Protein-export protein SecB</fullName>
    </recommendedName>
</protein>
<evidence type="ECO:0000313" key="9">
    <source>
        <dbReference type="Proteomes" id="UP000250928"/>
    </source>
</evidence>
<accession>A0A657PZV6</accession>
<keyword evidence="8" id="KW-1185">Reference proteome</keyword>
<dbReference type="SUPFAM" id="SSF54611">
    <property type="entry name" value="SecB-like"/>
    <property type="match status" value="1"/>
</dbReference>
<comment type="subunit">
    <text evidence="5">Homotetramer, a dimer of dimers. One homotetramer interacts with 1 SecA dimer.</text>
</comment>
<dbReference type="GO" id="GO:0051262">
    <property type="term" value="P:protein tetramerization"/>
    <property type="evidence" value="ECO:0007669"/>
    <property type="project" value="InterPro"/>
</dbReference>
<evidence type="ECO:0000256" key="3">
    <source>
        <dbReference type="ARBA" id="ARBA00022927"/>
    </source>
</evidence>
<dbReference type="EMBL" id="PQCO01000250">
    <property type="protein sequence ID" value="PUD99748.1"/>
    <property type="molecule type" value="Genomic_DNA"/>
</dbReference>
<dbReference type="EMBL" id="MUIE01000036">
    <property type="protein sequence ID" value="OQX37689.1"/>
    <property type="molecule type" value="Genomic_DNA"/>
</dbReference>
<dbReference type="InterPro" id="IPR003708">
    <property type="entry name" value="SecB"/>
</dbReference>
<dbReference type="PANTHER" id="PTHR36918:SF1">
    <property type="entry name" value="PROTEIN-EXPORT PROTEIN SECB"/>
    <property type="match status" value="1"/>
</dbReference>
<keyword evidence="5" id="KW-0963">Cytoplasm</keyword>
<dbReference type="NCBIfam" id="NF004393">
    <property type="entry name" value="PRK05751.1-4"/>
    <property type="match status" value="1"/>
</dbReference>
<dbReference type="InterPro" id="IPR035958">
    <property type="entry name" value="SecB-like_sf"/>
</dbReference>
<dbReference type="PRINTS" id="PR01594">
    <property type="entry name" value="SECBCHAPRONE"/>
</dbReference>
<dbReference type="AlphaFoldDB" id="A0A657PZV6"/>
<evidence type="ECO:0000313" key="7">
    <source>
        <dbReference type="EMBL" id="PUD99748.1"/>
    </source>
</evidence>
<evidence type="ECO:0000256" key="4">
    <source>
        <dbReference type="ARBA" id="ARBA00023010"/>
    </source>
</evidence>
<reference evidence="6 8" key="1">
    <citation type="submission" date="2017-02" db="EMBL/GenBank/DDBJ databases">
        <title>Novel co-symbiosis in the unique lucinid bivalve Phacoides pectinatus.</title>
        <authorList>
            <person name="Lim S.J."/>
            <person name="Davis B.G."/>
            <person name="Gill D.E."/>
            <person name="Engel A.S."/>
            <person name="Anderson L.C."/>
            <person name="Campbell B.J."/>
        </authorList>
    </citation>
    <scope>NUCLEOTIDE SEQUENCE [LARGE SCALE GENOMIC DNA]</scope>
    <source>
        <strain evidence="6">LUC13016_P6</strain>
    </source>
</reference>
<comment type="caution">
    <text evidence="6">The sequence shown here is derived from an EMBL/GenBank/DDBJ whole genome shotgun (WGS) entry which is preliminary data.</text>
</comment>
<comment type="function">
    <text evidence="5">One of the proteins required for the normal export of preproteins out of the cell cytoplasm. It is a molecular chaperone that binds to a subset of precursor proteins, maintaining them in a translocation-competent state. It also specifically binds to its receptor SecA.</text>
</comment>
<evidence type="ECO:0000256" key="5">
    <source>
        <dbReference type="HAMAP-Rule" id="MF_00821"/>
    </source>
</evidence>
<comment type="similarity">
    <text evidence="1 5">Belongs to the SecB family.</text>
</comment>
<dbReference type="Proteomes" id="UP000250928">
    <property type="component" value="Unassembled WGS sequence"/>
</dbReference>
<reference evidence="7 9" key="2">
    <citation type="submission" date="2018-01" db="EMBL/GenBank/DDBJ databases">
        <title>Novel co-symbiosis in the lucinid bivalve Phacoides pectinatus.</title>
        <authorList>
            <person name="Lim S.J."/>
            <person name="Davis B.G."/>
            <person name="Gill D.E."/>
            <person name="Engel A.S."/>
            <person name="Anderson L.C."/>
            <person name="Campbell B.J."/>
        </authorList>
    </citation>
    <scope>NUCLEOTIDE SEQUENCE [LARGE SCALE GENOMIC DNA]</scope>
    <source>
        <strain evidence="7">N3_P5</strain>
    </source>
</reference>
<proteinExistence type="inferred from homology"/>
<dbReference type="GO" id="GO:0006457">
    <property type="term" value="P:protein folding"/>
    <property type="evidence" value="ECO:0007669"/>
    <property type="project" value="UniProtKB-UniRule"/>
</dbReference>
<dbReference type="GO" id="GO:0005737">
    <property type="term" value="C:cytoplasm"/>
    <property type="evidence" value="ECO:0007669"/>
    <property type="project" value="UniProtKB-SubCell"/>
</dbReference>
<keyword evidence="5" id="KW-0143">Chaperone</keyword>
<dbReference type="HAMAP" id="MF_00821">
    <property type="entry name" value="SecB"/>
    <property type="match status" value="1"/>
</dbReference>
<dbReference type="Pfam" id="PF02556">
    <property type="entry name" value="SecB"/>
    <property type="match status" value="1"/>
</dbReference>
<dbReference type="Gene3D" id="3.10.420.10">
    <property type="entry name" value="SecB-like"/>
    <property type="match status" value="1"/>
</dbReference>
<organism evidence="6 8">
    <name type="scientific">Candidatus Sedimenticola endophacoides</name>
    <dbReference type="NCBI Taxonomy" id="2548426"/>
    <lineage>
        <taxon>Bacteria</taxon>
        <taxon>Pseudomonadati</taxon>
        <taxon>Pseudomonadota</taxon>
        <taxon>Gammaproteobacteria</taxon>
        <taxon>Chromatiales</taxon>
        <taxon>Sedimenticolaceae</taxon>
        <taxon>Sedimenticola</taxon>
    </lineage>
</organism>
<dbReference type="GO" id="GO:0015031">
    <property type="term" value="P:protein transport"/>
    <property type="evidence" value="ECO:0007669"/>
    <property type="project" value="UniProtKB-UniRule"/>
</dbReference>
<keyword evidence="4 5" id="KW-0811">Translocation</keyword>
<name>A0A657PZV6_9GAMM</name>
<gene>
    <name evidence="5" type="primary">secB</name>
    <name evidence="6" type="ORF">B0D84_00365</name>
    <name evidence="7" type="ORF">C3L24_10535</name>
</gene>
<evidence type="ECO:0000256" key="2">
    <source>
        <dbReference type="ARBA" id="ARBA00022448"/>
    </source>
</evidence>
<evidence type="ECO:0000313" key="6">
    <source>
        <dbReference type="EMBL" id="OQX37689.1"/>
    </source>
</evidence>
<evidence type="ECO:0000256" key="1">
    <source>
        <dbReference type="ARBA" id="ARBA00009990"/>
    </source>
</evidence>
<evidence type="ECO:0000313" key="8">
    <source>
        <dbReference type="Proteomes" id="UP000243361"/>
    </source>
</evidence>
<sequence>MSEENQPQEGGQQFALQRIYTKDVSFETPNSPVIFSQPWEPESELALNSNATPLGDDLYEVVLSITVTTKTKDKVAYLVEVQQAGVFFAKGFQDQELGPMLGAYCPNVLFPYAREVVSDLVSKGSFPQLLLTPVNFEMLYQQHQAQRQQRAQQAAQAEQEQAETTAD</sequence>
<comment type="subcellular location">
    <subcellularLocation>
        <location evidence="5">Cytoplasm</location>
    </subcellularLocation>
</comment>
<keyword evidence="3 5" id="KW-0653">Protein transport</keyword>
<dbReference type="Proteomes" id="UP000243361">
    <property type="component" value="Unassembled WGS sequence"/>
</dbReference>
<dbReference type="GO" id="GO:0051082">
    <property type="term" value="F:unfolded protein binding"/>
    <property type="evidence" value="ECO:0007669"/>
    <property type="project" value="InterPro"/>
</dbReference>
<dbReference type="NCBIfam" id="TIGR00809">
    <property type="entry name" value="secB"/>
    <property type="match status" value="1"/>
</dbReference>